<protein>
    <submittedName>
        <fullName evidence="2">Envelope glycoprotein</fullName>
    </submittedName>
</protein>
<dbReference type="WBParaSite" id="BTMF_0000164001-mRNA-1">
    <property type="protein sequence ID" value="BTMF_0000164001-mRNA-1"/>
    <property type="gene ID" value="BTMF_0000164001"/>
</dbReference>
<keyword evidence="1" id="KW-0812">Transmembrane</keyword>
<feature type="transmembrane region" description="Helical" evidence="1">
    <location>
        <begin position="38"/>
        <end position="60"/>
    </location>
</feature>
<reference evidence="2" key="1">
    <citation type="submission" date="2017-02" db="UniProtKB">
        <authorList>
            <consortium name="WormBaseParasite"/>
        </authorList>
    </citation>
    <scope>IDENTIFICATION</scope>
</reference>
<organism evidence="2">
    <name type="scientific">Brugia timori</name>
    <dbReference type="NCBI Taxonomy" id="42155"/>
    <lineage>
        <taxon>Eukaryota</taxon>
        <taxon>Metazoa</taxon>
        <taxon>Ecdysozoa</taxon>
        <taxon>Nematoda</taxon>
        <taxon>Chromadorea</taxon>
        <taxon>Rhabditida</taxon>
        <taxon>Spirurina</taxon>
        <taxon>Spiruromorpha</taxon>
        <taxon>Filarioidea</taxon>
        <taxon>Onchocercidae</taxon>
        <taxon>Brugia</taxon>
    </lineage>
</organism>
<sequence length="71" mass="8262">LPYQVLLSGLIQQNSTIPSSICIENMYLSILALTRFSYFWLAPLLLLFFLFISCMIHACIQTCIRMMVYYS</sequence>
<proteinExistence type="predicted"/>
<accession>A0A0R3Q5P5</accession>
<keyword evidence="1" id="KW-0472">Membrane</keyword>
<dbReference type="AlphaFoldDB" id="A0A0R3Q5P5"/>
<evidence type="ECO:0000256" key="1">
    <source>
        <dbReference type="SAM" id="Phobius"/>
    </source>
</evidence>
<name>A0A0R3Q5P5_9BILA</name>
<keyword evidence="1" id="KW-1133">Transmembrane helix</keyword>
<evidence type="ECO:0000313" key="2">
    <source>
        <dbReference type="WBParaSite" id="BTMF_0000164001-mRNA-1"/>
    </source>
</evidence>